<evidence type="ECO:0000313" key="1">
    <source>
        <dbReference type="EMBL" id="MBE0345911.1"/>
    </source>
</evidence>
<comment type="caution">
    <text evidence="1">The sequence shown here is derived from an EMBL/GenBank/DDBJ whole genome shotgun (WGS) entry which is preliminary data.</text>
</comment>
<dbReference type="Pfam" id="PF07073">
    <property type="entry name" value="ROF"/>
    <property type="match status" value="1"/>
</dbReference>
<dbReference type="InterPro" id="IPR009778">
    <property type="entry name" value="ROF"/>
</dbReference>
<dbReference type="SUPFAM" id="SSF101744">
    <property type="entry name" value="Rof/RNase P subunit-like"/>
    <property type="match status" value="1"/>
</dbReference>
<dbReference type="AlphaFoldDB" id="A0A8I0MV49"/>
<proteinExistence type="predicted"/>
<sequence length="82" mass="9299">MISCDKHDYIEMVCVFNYMVKLTLKTGEVIEGQAIDTARNTAGEECIKLHVGNEPLLVCLELVNRLEAITKNPHFNEVYLSE</sequence>
<evidence type="ECO:0000313" key="2">
    <source>
        <dbReference type="Proteomes" id="UP000660708"/>
    </source>
</evidence>
<reference evidence="1 2" key="1">
    <citation type="submission" date="2015-06" db="EMBL/GenBank/DDBJ databases">
        <title>Genome sequence of Pseudoalteromonas peptidolytica.</title>
        <authorList>
            <person name="Xie B.-B."/>
            <person name="Rong J.-C."/>
            <person name="Qin Q.-L."/>
            <person name="Zhang Y.-Z."/>
        </authorList>
    </citation>
    <scope>NUCLEOTIDE SEQUENCE [LARGE SCALE GENOMIC DNA]</scope>
    <source>
        <strain evidence="1 2">F12-50-A1</strain>
    </source>
</reference>
<dbReference type="InterPro" id="IPR023534">
    <property type="entry name" value="Rof/RNase_P-like"/>
</dbReference>
<protein>
    <submittedName>
        <fullName evidence="1">Uncharacterized protein</fullName>
    </submittedName>
</protein>
<name>A0A8I0MV49_9GAMM</name>
<gene>
    <name evidence="1" type="ORF">PPEP_a0891</name>
</gene>
<dbReference type="EMBL" id="AQHF01000020">
    <property type="protein sequence ID" value="MBE0345911.1"/>
    <property type="molecule type" value="Genomic_DNA"/>
</dbReference>
<dbReference type="Gene3D" id="2.30.30.400">
    <property type="entry name" value="Rof-like"/>
    <property type="match status" value="1"/>
</dbReference>
<organism evidence="1 2">
    <name type="scientific">Pseudoalteromonas peptidolytica F12-50-A1</name>
    <dbReference type="NCBI Taxonomy" id="1315280"/>
    <lineage>
        <taxon>Bacteria</taxon>
        <taxon>Pseudomonadati</taxon>
        <taxon>Pseudomonadota</taxon>
        <taxon>Gammaproteobacteria</taxon>
        <taxon>Alteromonadales</taxon>
        <taxon>Pseudoalteromonadaceae</taxon>
        <taxon>Pseudoalteromonas</taxon>
    </lineage>
</organism>
<dbReference type="Proteomes" id="UP000660708">
    <property type="component" value="Unassembled WGS sequence"/>
</dbReference>
<dbReference type="InterPro" id="IPR038626">
    <property type="entry name" value="Rof-like_sf"/>
</dbReference>
<accession>A0A8I0MV49</accession>
<dbReference type="RefSeq" id="WP_125253083.1">
    <property type="nucleotide sequence ID" value="NZ_AQHF01000020.1"/>
</dbReference>
<keyword evidence="2" id="KW-1185">Reference proteome</keyword>